<evidence type="ECO:0000256" key="1">
    <source>
        <dbReference type="SAM" id="MobiDB-lite"/>
    </source>
</evidence>
<evidence type="ECO:0000313" key="3">
    <source>
        <dbReference type="EMBL" id="KAK1276875.1"/>
    </source>
</evidence>
<sequence>MLKLVRGGCLNGLRGKQLSLTLIAVFCTTLLIWAWNRTSHIATFLSQSERFEILPPVIYINKTTSNPGYPKLQTPLTNGNLNSSISEESVTAKEEQELGAAPKGSADQNSYEKGDGKRFVGSSTTEKKVAISDVGM</sequence>
<organism evidence="3 4">
    <name type="scientific">Acorus gramineus</name>
    <name type="common">Dwarf sweet flag</name>
    <dbReference type="NCBI Taxonomy" id="55184"/>
    <lineage>
        <taxon>Eukaryota</taxon>
        <taxon>Viridiplantae</taxon>
        <taxon>Streptophyta</taxon>
        <taxon>Embryophyta</taxon>
        <taxon>Tracheophyta</taxon>
        <taxon>Spermatophyta</taxon>
        <taxon>Magnoliopsida</taxon>
        <taxon>Liliopsida</taxon>
        <taxon>Acoraceae</taxon>
        <taxon>Acorus</taxon>
    </lineage>
</organism>
<dbReference type="Proteomes" id="UP001179952">
    <property type="component" value="Unassembled WGS sequence"/>
</dbReference>
<reference evidence="3" key="2">
    <citation type="submission" date="2023-06" db="EMBL/GenBank/DDBJ databases">
        <authorList>
            <person name="Ma L."/>
            <person name="Liu K.-W."/>
            <person name="Li Z."/>
            <person name="Hsiao Y.-Y."/>
            <person name="Qi Y."/>
            <person name="Fu T."/>
            <person name="Tang G."/>
            <person name="Zhang D."/>
            <person name="Sun W.-H."/>
            <person name="Liu D.-K."/>
            <person name="Li Y."/>
            <person name="Chen G.-Z."/>
            <person name="Liu X.-D."/>
            <person name="Liao X.-Y."/>
            <person name="Jiang Y.-T."/>
            <person name="Yu X."/>
            <person name="Hao Y."/>
            <person name="Huang J."/>
            <person name="Zhao X.-W."/>
            <person name="Ke S."/>
            <person name="Chen Y.-Y."/>
            <person name="Wu W.-L."/>
            <person name="Hsu J.-L."/>
            <person name="Lin Y.-F."/>
            <person name="Huang M.-D."/>
            <person name="Li C.-Y."/>
            <person name="Huang L."/>
            <person name="Wang Z.-W."/>
            <person name="Zhao X."/>
            <person name="Zhong W.-Y."/>
            <person name="Peng D.-H."/>
            <person name="Ahmad S."/>
            <person name="Lan S."/>
            <person name="Zhang J.-S."/>
            <person name="Tsai W.-C."/>
            <person name="Van De Peer Y."/>
            <person name="Liu Z.-J."/>
        </authorList>
    </citation>
    <scope>NUCLEOTIDE SEQUENCE</scope>
    <source>
        <strain evidence="3">SCP</strain>
        <tissue evidence="3">Leaves</tissue>
    </source>
</reference>
<comment type="caution">
    <text evidence="3">The sequence shown here is derived from an EMBL/GenBank/DDBJ whole genome shotgun (WGS) entry which is preliminary data.</text>
</comment>
<keyword evidence="2" id="KW-0812">Transmembrane</keyword>
<reference evidence="3" key="1">
    <citation type="journal article" date="2023" name="Nat. Commun.">
        <title>Diploid and tetraploid genomes of Acorus and the evolution of monocots.</title>
        <authorList>
            <person name="Ma L."/>
            <person name="Liu K.W."/>
            <person name="Li Z."/>
            <person name="Hsiao Y.Y."/>
            <person name="Qi Y."/>
            <person name="Fu T."/>
            <person name="Tang G.D."/>
            <person name="Zhang D."/>
            <person name="Sun W.H."/>
            <person name="Liu D.K."/>
            <person name="Li Y."/>
            <person name="Chen G.Z."/>
            <person name="Liu X.D."/>
            <person name="Liao X.Y."/>
            <person name="Jiang Y.T."/>
            <person name="Yu X."/>
            <person name="Hao Y."/>
            <person name="Huang J."/>
            <person name="Zhao X.W."/>
            <person name="Ke S."/>
            <person name="Chen Y.Y."/>
            <person name="Wu W.L."/>
            <person name="Hsu J.L."/>
            <person name="Lin Y.F."/>
            <person name="Huang M.D."/>
            <person name="Li C.Y."/>
            <person name="Huang L."/>
            <person name="Wang Z.W."/>
            <person name="Zhao X."/>
            <person name="Zhong W.Y."/>
            <person name="Peng D.H."/>
            <person name="Ahmad S."/>
            <person name="Lan S."/>
            <person name="Zhang J.S."/>
            <person name="Tsai W.C."/>
            <person name="Van de Peer Y."/>
            <person name="Liu Z.J."/>
        </authorList>
    </citation>
    <scope>NUCLEOTIDE SEQUENCE</scope>
    <source>
        <strain evidence="3">SCP</strain>
    </source>
</reference>
<gene>
    <name evidence="3" type="ORF">QJS04_geneDACA012889</name>
</gene>
<dbReference type="AlphaFoldDB" id="A0AAV9BJX5"/>
<evidence type="ECO:0000313" key="4">
    <source>
        <dbReference type="Proteomes" id="UP001179952"/>
    </source>
</evidence>
<evidence type="ECO:0000256" key="2">
    <source>
        <dbReference type="SAM" id="Phobius"/>
    </source>
</evidence>
<feature type="region of interest" description="Disordered" evidence="1">
    <location>
        <begin position="69"/>
        <end position="126"/>
    </location>
</feature>
<keyword evidence="2" id="KW-0472">Membrane</keyword>
<keyword evidence="2" id="KW-1133">Transmembrane helix</keyword>
<accession>A0AAV9BJX5</accession>
<name>A0AAV9BJX5_ACOGR</name>
<feature type="transmembrane region" description="Helical" evidence="2">
    <location>
        <begin position="20"/>
        <end position="36"/>
    </location>
</feature>
<keyword evidence="4" id="KW-1185">Reference proteome</keyword>
<feature type="compositionally biased region" description="Polar residues" evidence="1">
    <location>
        <begin position="74"/>
        <end position="89"/>
    </location>
</feature>
<proteinExistence type="predicted"/>
<protein>
    <submittedName>
        <fullName evidence="3">Uncharacterized protein</fullName>
    </submittedName>
</protein>
<dbReference type="EMBL" id="JAUJYN010000003">
    <property type="protein sequence ID" value="KAK1276875.1"/>
    <property type="molecule type" value="Genomic_DNA"/>
</dbReference>